<dbReference type="Proteomes" id="UP000631670">
    <property type="component" value="Unassembled WGS sequence"/>
</dbReference>
<dbReference type="InterPro" id="IPR004378">
    <property type="entry name" value="F420H2_quin_Rdtase"/>
</dbReference>
<dbReference type="Gene3D" id="2.30.110.10">
    <property type="entry name" value="Electron Transport, Fmn-binding Protein, Chain A"/>
    <property type="match status" value="1"/>
</dbReference>
<sequence>MSDKEHARTANRSRSAKDAVRRFNKRVLNPVMLRLAGRKHWYASAIEHTGRRSGRRYTTPIVAARTPDGGFIVPLPYGTEVDWLRNVLTAGTATVRSRGVTYQVTDPRIVDTDAAFAQIAPKYARAWRRFGISRYLKLSISQDE</sequence>
<name>A0ABR9HSL6_9PSEU</name>
<proteinExistence type="predicted"/>
<reference evidence="1 2" key="1">
    <citation type="submission" date="2020-10" db="EMBL/GenBank/DDBJ databases">
        <title>Sequencing the genomes of 1000 actinobacteria strains.</title>
        <authorList>
            <person name="Klenk H.-P."/>
        </authorList>
    </citation>
    <scope>NUCLEOTIDE SEQUENCE [LARGE SCALE GENOMIC DNA]</scope>
    <source>
        <strain evidence="1 2">DSM 44653</strain>
    </source>
</reference>
<gene>
    <name evidence="1" type="ORF">H4696_001022</name>
</gene>
<keyword evidence="2" id="KW-1185">Reference proteome</keyword>
<comment type="caution">
    <text evidence="1">The sequence shown here is derived from an EMBL/GenBank/DDBJ whole genome shotgun (WGS) entry which is preliminary data.</text>
</comment>
<dbReference type="NCBIfam" id="TIGR00026">
    <property type="entry name" value="hi_GC_TIGR00026"/>
    <property type="match status" value="1"/>
</dbReference>
<dbReference type="RefSeq" id="WP_249026988.1">
    <property type="nucleotide sequence ID" value="NZ_JADBEG010000001.1"/>
</dbReference>
<organism evidence="1 2">
    <name type="scientific">Amycolatopsis lexingtonensis</name>
    <dbReference type="NCBI Taxonomy" id="218822"/>
    <lineage>
        <taxon>Bacteria</taxon>
        <taxon>Bacillati</taxon>
        <taxon>Actinomycetota</taxon>
        <taxon>Actinomycetes</taxon>
        <taxon>Pseudonocardiales</taxon>
        <taxon>Pseudonocardiaceae</taxon>
        <taxon>Amycolatopsis</taxon>
    </lineage>
</organism>
<evidence type="ECO:0000313" key="1">
    <source>
        <dbReference type="EMBL" id="MBE1493922.1"/>
    </source>
</evidence>
<dbReference type="EMBL" id="JADBEG010000001">
    <property type="protein sequence ID" value="MBE1493922.1"/>
    <property type="molecule type" value="Genomic_DNA"/>
</dbReference>
<protein>
    <submittedName>
        <fullName evidence="1">Deazaflavin-dependent oxidoreductase (Nitroreductase family)</fullName>
    </submittedName>
</protein>
<evidence type="ECO:0000313" key="2">
    <source>
        <dbReference type="Proteomes" id="UP000631670"/>
    </source>
</evidence>
<dbReference type="InterPro" id="IPR012349">
    <property type="entry name" value="Split_barrel_FMN-bd"/>
</dbReference>
<accession>A0ABR9HSL6</accession>